<dbReference type="Gene3D" id="1.25.40.20">
    <property type="entry name" value="Ankyrin repeat-containing domain"/>
    <property type="match status" value="3"/>
</dbReference>
<dbReference type="EMBL" id="CAJPWZ010001806">
    <property type="protein sequence ID" value="CAG2224463.1"/>
    <property type="molecule type" value="Genomic_DNA"/>
</dbReference>
<evidence type="ECO:0000313" key="6">
    <source>
        <dbReference type="Proteomes" id="UP000683360"/>
    </source>
</evidence>
<dbReference type="PANTHER" id="PTHR24198">
    <property type="entry name" value="ANKYRIN REPEAT AND PROTEIN KINASE DOMAIN-CONTAINING PROTEIN"/>
    <property type="match status" value="1"/>
</dbReference>
<evidence type="ECO:0000313" key="5">
    <source>
        <dbReference type="EMBL" id="CAG2224463.1"/>
    </source>
</evidence>
<dbReference type="PANTHER" id="PTHR24198:SF165">
    <property type="entry name" value="ANKYRIN REPEAT-CONTAINING PROTEIN-RELATED"/>
    <property type="match status" value="1"/>
</dbReference>
<dbReference type="InterPro" id="IPR001496">
    <property type="entry name" value="SOCS_box"/>
</dbReference>
<name>A0A8S3T0J7_MYTED</name>
<dbReference type="Pfam" id="PF12796">
    <property type="entry name" value="Ank_2"/>
    <property type="match status" value="2"/>
</dbReference>
<proteinExistence type="predicted"/>
<dbReference type="SMART" id="SM00969">
    <property type="entry name" value="SOCS_box"/>
    <property type="match status" value="1"/>
</dbReference>
<sequence>MPIDQAHEENKAYVKTDGRAVGLKQNPGALVANSGMPSLDSSGWQKLYDTWVPFGSVLAKAAIVCVNKMEDLSSRLYYSVVDDNADELQRLIENGADVNQIFEDSDRISTKSILHIASEKGRLDCVKVLLENGASVNVRDPWGITPIGFCINADNEEIADLLIRQDNDIADSKDKYGKSVLHSAVEEGSEKFVKLFLRNGADVDITTDVGVTPLMTLMTTKGLDNYFVIMKILVDAGADIHAHDFRDKRTALHLAAITKKVDAVELLLSLNADPNELDKGLKTPLTNLMCHHISLRGRTMADIQDDVMILVVLLTQAGTELNNNKTDFASPLIVAVYLKCSQLVRFFLDSGANVDLKLPFSGVTPLLIAVKQNDIDSIKALIDWNCRLDIVGRCRIRGDDHELDPFELAIDQSYWDIVEMLLFAGYNTSKHLFLRDFDSDAGMPCTLKDNPDMLNVLRLTASTTHTLMKCCALAINKALKSNISCKIDALPLPVSIRDYLKNQ</sequence>
<accession>A0A8S3T0J7</accession>
<feature type="repeat" description="ANK" evidence="3">
    <location>
        <begin position="109"/>
        <end position="141"/>
    </location>
</feature>
<feature type="domain" description="SOCS box" evidence="4">
    <location>
        <begin position="458"/>
        <end position="503"/>
    </location>
</feature>
<dbReference type="Pfam" id="PF07525">
    <property type="entry name" value="SOCS_box"/>
    <property type="match status" value="1"/>
</dbReference>
<dbReference type="SMART" id="SM00248">
    <property type="entry name" value="ANK"/>
    <property type="match status" value="9"/>
</dbReference>
<gene>
    <name evidence="5" type="ORF">MEDL_37705</name>
</gene>
<dbReference type="PROSITE" id="PS50088">
    <property type="entry name" value="ANK_REPEAT"/>
    <property type="match status" value="5"/>
</dbReference>
<evidence type="ECO:0000256" key="1">
    <source>
        <dbReference type="ARBA" id="ARBA00022737"/>
    </source>
</evidence>
<dbReference type="InterPro" id="IPR002110">
    <property type="entry name" value="Ankyrin_rpt"/>
</dbReference>
<dbReference type="SUPFAM" id="SSF48403">
    <property type="entry name" value="Ankyrin repeat"/>
    <property type="match status" value="1"/>
</dbReference>
<dbReference type="PROSITE" id="PS50225">
    <property type="entry name" value="SOCS"/>
    <property type="match status" value="1"/>
</dbReference>
<evidence type="ECO:0000259" key="4">
    <source>
        <dbReference type="PROSITE" id="PS50225"/>
    </source>
</evidence>
<dbReference type="Pfam" id="PF00023">
    <property type="entry name" value="Ank"/>
    <property type="match status" value="1"/>
</dbReference>
<keyword evidence="2 3" id="KW-0040">ANK repeat</keyword>
<dbReference type="Proteomes" id="UP000683360">
    <property type="component" value="Unassembled WGS sequence"/>
</dbReference>
<comment type="caution">
    <text evidence="5">The sequence shown here is derived from an EMBL/GenBank/DDBJ whole genome shotgun (WGS) entry which is preliminary data.</text>
</comment>
<dbReference type="AlphaFoldDB" id="A0A8S3T0J7"/>
<feature type="repeat" description="ANK" evidence="3">
    <location>
        <begin position="176"/>
        <end position="208"/>
    </location>
</feature>
<evidence type="ECO:0000256" key="3">
    <source>
        <dbReference type="PROSITE-ProRule" id="PRU00023"/>
    </source>
</evidence>
<dbReference type="OrthoDB" id="9995210at2759"/>
<feature type="repeat" description="ANK" evidence="3">
    <location>
        <begin position="247"/>
        <end position="279"/>
    </location>
</feature>
<feature type="repeat" description="ANK" evidence="3">
    <location>
        <begin position="361"/>
        <end position="393"/>
    </location>
</feature>
<dbReference type="PROSITE" id="PS50297">
    <property type="entry name" value="ANK_REP_REGION"/>
    <property type="match status" value="3"/>
</dbReference>
<evidence type="ECO:0000256" key="2">
    <source>
        <dbReference type="ARBA" id="ARBA00023043"/>
    </source>
</evidence>
<protein>
    <recommendedName>
        <fullName evidence="4">SOCS box domain-containing protein</fullName>
    </recommendedName>
</protein>
<keyword evidence="6" id="KW-1185">Reference proteome</keyword>
<organism evidence="5 6">
    <name type="scientific">Mytilus edulis</name>
    <name type="common">Blue mussel</name>
    <dbReference type="NCBI Taxonomy" id="6550"/>
    <lineage>
        <taxon>Eukaryota</taxon>
        <taxon>Metazoa</taxon>
        <taxon>Spiralia</taxon>
        <taxon>Lophotrochozoa</taxon>
        <taxon>Mollusca</taxon>
        <taxon>Bivalvia</taxon>
        <taxon>Autobranchia</taxon>
        <taxon>Pteriomorphia</taxon>
        <taxon>Mytilida</taxon>
        <taxon>Mytiloidea</taxon>
        <taxon>Mytilidae</taxon>
        <taxon>Mytilinae</taxon>
        <taxon>Mytilus</taxon>
    </lineage>
</organism>
<dbReference type="InterPro" id="IPR036770">
    <property type="entry name" value="Ankyrin_rpt-contain_sf"/>
</dbReference>
<keyword evidence="1" id="KW-0677">Repeat</keyword>
<reference evidence="5" key="1">
    <citation type="submission" date="2021-03" db="EMBL/GenBank/DDBJ databases">
        <authorList>
            <person name="Bekaert M."/>
        </authorList>
    </citation>
    <scope>NUCLEOTIDE SEQUENCE</scope>
</reference>
<feature type="repeat" description="ANK" evidence="3">
    <location>
        <begin position="209"/>
        <end position="245"/>
    </location>
</feature>